<evidence type="ECO:0000256" key="3">
    <source>
        <dbReference type="ARBA" id="ARBA00022679"/>
    </source>
</evidence>
<proteinExistence type="inferred from homology"/>
<dbReference type="Gene3D" id="3.30.200.20">
    <property type="entry name" value="Phosphorylase Kinase, domain 1"/>
    <property type="match status" value="1"/>
</dbReference>
<feature type="domain" description="EF-hand" evidence="11">
    <location>
        <begin position="491"/>
        <end position="526"/>
    </location>
</feature>
<dbReference type="SUPFAM" id="SSF47473">
    <property type="entry name" value="EF-hand"/>
    <property type="match status" value="1"/>
</dbReference>
<dbReference type="CDD" id="cd00051">
    <property type="entry name" value="EFh"/>
    <property type="match status" value="1"/>
</dbReference>
<keyword evidence="2" id="KW-0723">Serine/threonine-protein kinase</keyword>
<evidence type="ECO:0000256" key="9">
    <source>
        <dbReference type="SAM" id="MobiDB-lite"/>
    </source>
</evidence>
<dbReference type="Pfam" id="PF00069">
    <property type="entry name" value="Pkinase"/>
    <property type="match status" value="1"/>
</dbReference>
<keyword evidence="3" id="KW-0808">Transferase</keyword>
<sequence length="634" mass="73737">MIFMYTLFKNTIQTNFNYIRNIFMKNIFLFSSKDSDEFFIFWLVLLKSPITLIYRSFTDFFPHNFNNFSIYNKEMGCCCSKRLDSTSEKSQADKTAESLKSELDKKAFATQTPRERHKKKHSPRLLVQRSEDWSSTSTSPKDNYRSSSLMVDTIKVTDPSPRSSRSPQSARSPRSPRFDIDFSKKFLKIPVEERYTPIKILHSAFHGDTLIANDNRTSLKKVIKEVKKSAIQKKDKEKLIMEIQKFHCLDHPNIVKLHEVYESEEKWSLIYEFFSGSNLLELTHKESVDNSLASSITRDILSGLNYCHRNRVIHLGLNLEKIILDSRDGKINCKITRFSYPWELEGLVEIDEVTCFMAPEILNKVFDNPASDIWSAGVILYLMIQEKPPFRGKTVKDLLKDYERVLNFDETNWVFESAELKDLLSKMLEFDCNKRITVEEALNHPWVKNYHSLPSSPTNNRAINRLVEFTSKDVITQELLKYFKVTLADQNESRQFIELFKSLDTNKDGQITKEELLNETKNLDIEVQNKLKMILKNADLMKKGYIGFSEFATACTDWNTQENIKKFEKAFKICDKNGDGQLSLKELKEKIEGIRTKEWVQFFGNVDSDQSGTISLEELKAFLFGGNVININRV</sequence>
<dbReference type="GO" id="GO:0005524">
    <property type="term" value="F:ATP binding"/>
    <property type="evidence" value="ECO:0007669"/>
    <property type="project" value="UniProtKB-KW"/>
</dbReference>
<name>A0AAU9J4Z2_9CILI</name>
<evidence type="ECO:0000256" key="5">
    <source>
        <dbReference type="ARBA" id="ARBA00022777"/>
    </source>
</evidence>
<dbReference type="Gene3D" id="1.10.510.10">
    <property type="entry name" value="Transferase(Phosphotransferase) domain 1"/>
    <property type="match status" value="1"/>
</dbReference>
<feature type="domain" description="Protein kinase" evidence="10">
    <location>
        <begin position="195"/>
        <end position="447"/>
    </location>
</feature>
<dbReference type="PROSITE" id="PS00018">
    <property type="entry name" value="EF_HAND_1"/>
    <property type="match status" value="3"/>
</dbReference>
<dbReference type="SUPFAM" id="SSF56112">
    <property type="entry name" value="Protein kinase-like (PK-like)"/>
    <property type="match status" value="1"/>
</dbReference>
<dbReference type="GO" id="GO:0004674">
    <property type="term" value="F:protein serine/threonine kinase activity"/>
    <property type="evidence" value="ECO:0007669"/>
    <property type="project" value="UniProtKB-KW"/>
</dbReference>
<dbReference type="InterPro" id="IPR050205">
    <property type="entry name" value="CDPK_Ser/Thr_kinases"/>
</dbReference>
<comment type="similarity">
    <text evidence="8">Belongs to the protein kinase superfamily. Ser/Thr protein kinase family. CDPK subfamily.</text>
</comment>
<dbReference type="EMBL" id="CAJZBQ010000017">
    <property type="protein sequence ID" value="CAG9316827.1"/>
    <property type="molecule type" value="Genomic_DNA"/>
</dbReference>
<dbReference type="InterPro" id="IPR011009">
    <property type="entry name" value="Kinase-like_dom_sf"/>
</dbReference>
<evidence type="ECO:0000256" key="8">
    <source>
        <dbReference type="ARBA" id="ARBA00024334"/>
    </source>
</evidence>
<evidence type="ECO:0000313" key="13">
    <source>
        <dbReference type="Proteomes" id="UP001162131"/>
    </source>
</evidence>
<protein>
    <recommendedName>
        <fullName evidence="14">Calcium-dependent protein kinase</fullName>
    </recommendedName>
</protein>
<evidence type="ECO:0008006" key="14">
    <source>
        <dbReference type="Google" id="ProtNLM"/>
    </source>
</evidence>
<evidence type="ECO:0000256" key="6">
    <source>
        <dbReference type="ARBA" id="ARBA00022837"/>
    </source>
</evidence>
<dbReference type="AlphaFoldDB" id="A0AAU9J4Z2"/>
<dbReference type="Proteomes" id="UP001162131">
    <property type="component" value="Unassembled WGS sequence"/>
</dbReference>
<feature type="domain" description="EF-hand" evidence="11">
    <location>
        <begin position="562"/>
        <end position="597"/>
    </location>
</feature>
<evidence type="ECO:0000259" key="10">
    <source>
        <dbReference type="PROSITE" id="PS50011"/>
    </source>
</evidence>
<evidence type="ECO:0000256" key="4">
    <source>
        <dbReference type="ARBA" id="ARBA00022741"/>
    </source>
</evidence>
<keyword evidence="4" id="KW-0547">Nucleotide-binding</keyword>
<evidence type="ECO:0000256" key="1">
    <source>
        <dbReference type="ARBA" id="ARBA00001946"/>
    </source>
</evidence>
<keyword evidence="5" id="KW-0418">Kinase</keyword>
<keyword evidence="13" id="KW-1185">Reference proteome</keyword>
<comment type="caution">
    <text evidence="12">The sequence shown here is derived from an EMBL/GenBank/DDBJ whole genome shotgun (WGS) entry which is preliminary data.</text>
</comment>
<keyword evidence="6" id="KW-0106">Calcium</keyword>
<dbReference type="PROSITE" id="PS50011">
    <property type="entry name" value="PROTEIN_KINASE_DOM"/>
    <property type="match status" value="1"/>
</dbReference>
<evidence type="ECO:0000256" key="2">
    <source>
        <dbReference type="ARBA" id="ARBA00022527"/>
    </source>
</evidence>
<dbReference type="InterPro" id="IPR011992">
    <property type="entry name" value="EF-hand-dom_pair"/>
</dbReference>
<feature type="domain" description="EF-hand" evidence="11">
    <location>
        <begin position="598"/>
        <end position="629"/>
    </location>
</feature>
<dbReference type="PANTHER" id="PTHR24349">
    <property type="entry name" value="SERINE/THREONINE-PROTEIN KINASE"/>
    <property type="match status" value="1"/>
</dbReference>
<reference evidence="12" key="1">
    <citation type="submission" date="2021-09" db="EMBL/GenBank/DDBJ databases">
        <authorList>
            <consortium name="AG Swart"/>
            <person name="Singh M."/>
            <person name="Singh A."/>
            <person name="Seah K."/>
            <person name="Emmerich C."/>
        </authorList>
    </citation>
    <scope>NUCLEOTIDE SEQUENCE</scope>
    <source>
        <strain evidence="12">ATCC30299</strain>
    </source>
</reference>
<keyword evidence="7" id="KW-0067">ATP-binding</keyword>
<comment type="cofactor">
    <cofactor evidence="1">
        <name>Mg(2+)</name>
        <dbReference type="ChEBI" id="CHEBI:18420"/>
    </cofactor>
</comment>
<organism evidence="12 13">
    <name type="scientific">Blepharisma stoltei</name>
    <dbReference type="NCBI Taxonomy" id="1481888"/>
    <lineage>
        <taxon>Eukaryota</taxon>
        <taxon>Sar</taxon>
        <taxon>Alveolata</taxon>
        <taxon>Ciliophora</taxon>
        <taxon>Postciliodesmatophora</taxon>
        <taxon>Heterotrichea</taxon>
        <taxon>Heterotrichida</taxon>
        <taxon>Blepharismidae</taxon>
        <taxon>Blepharisma</taxon>
    </lineage>
</organism>
<evidence type="ECO:0000259" key="11">
    <source>
        <dbReference type="PROSITE" id="PS50222"/>
    </source>
</evidence>
<evidence type="ECO:0000256" key="7">
    <source>
        <dbReference type="ARBA" id="ARBA00022840"/>
    </source>
</evidence>
<dbReference type="Gene3D" id="1.10.238.10">
    <property type="entry name" value="EF-hand"/>
    <property type="match status" value="2"/>
</dbReference>
<dbReference type="Pfam" id="PF13499">
    <property type="entry name" value="EF-hand_7"/>
    <property type="match status" value="2"/>
</dbReference>
<dbReference type="InterPro" id="IPR002048">
    <property type="entry name" value="EF_hand_dom"/>
</dbReference>
<dbReference type="SMART" id="SM00054">
    <property type="entry name" value="EFh"/>
    <property type="match status" value="4"/>
</dbReference>
<dbReference type="GO" id="GO:0005509">
    <property type="term" value="F:calcium ion binding"/>
    <property type="evidence" value="ECO:0007669"/>
    <property type="project" value="InterPro"/>
</dbReference>
<feature type="region of interest" description="Disordered" evidence="9">
    <location>
        <begin position="107"/>
        <end position="177"/>
    </location>
</feature>
<gene>
    <name evidence="12" type="ORF">BSTOLATCC_MIC17460</name>
</gene>
<accession>A0AAU9J4Z2</accession>
<dbReference type="PROSITE" id="PS50222">
    <property type="entry name" value="EF_HAND_2"/>
    <property type="match status" value="3"/>
</dbReference>
<evidence type="ECO:0000313" key="12">
    <source>
        <dbReference type="EMBL" id="CAG9316827.1"/>
    </source>
</evidence>
<feature type="compositionally biased region" description="Polar residues" evidence="9">
    <location>
        <begin position="133"/>
        <end position="150"/>
    </location>
</feature>
<dbReference type="InterPro" id="IPR000719">
    <property type="entry name" value="Prot_kinase_dom"/>
</dbReference>
<feature type="compositionally biased region" description="Low complexity" evidence="9">
    <location>
        <begin position="159"/>
        <end position="175"/>
    </location>
</feature>
<dbReference type="InterPro" id="IPR018247">
    <property type="entry name" value="EF_Hand_1_Ca_BS"/>
</dbReference>